<comment type="caution">
    <text evidence="1">The sequence shown here is derived from an EMBL/GenBank/DDBJ whole genome shotgun (WGS) entry which is preliminary data.</text>
</comment>
<sequence length="234" mass="26085">MACNKILSYSKLSVVYNFSHKYVKNNSQPFLKLIIKKDPSFKTHQYAACCHYSTIFSHQRSSHRKSNLYATIKYTSPVSFMSTNLDESQYHVVVTNPQSTMDLSSNVSQLSETNSTIANGSSMATDLSSSVASTDLSNVAASLSTDLQTATQYIEPSLASLDLAHWTPVGLIQMLLEYLHISCEMPWWGAIVAKTVVCNPVSPIPYYLPMGCRFPRERMGIVAYQFPKEAKLSL</sequence>
<name>A0A4Y2ND36_ARAVE</name>
<evidence type="ECO:0000313" key="2">
    <source>
        <dbReference type="Proteomes" id="UP000499080"/>
    </source>
</evidence>
<gene>
    <name evidence="1" type="ORF">AVEN_125906_1</name>
</gene>
<organism evidence="1 2">
    <name type="scientific">Araneus ventricosus</name>
    <name type="common">Orbweaver spider</name>
    <name type="synonym">Epeira ventricosa</name>
    <dbReference type="NCBI Taxonomy" id="182803"/>
    <lineage>
        <taxon>Eukaryota</taxon>
        <taxon>Metazoa</taxon>
        <taxon>Ecdysozoa</taxon>
        <taxon>Arthropoda</taxon>
        <taxon>Chelicerata</taxon>
        <taxon>Arachnida</taxon>
        <taxon>Araneae</taxon>
        <taxon>Araneomorphae</taxon>
        <taxon>Entelegynae</taxon>
        <taxon>Araneoidea</taxon>
        <taxon>Araneidae</taxon>
        <taxon>Araneus</taxon>
    </lineage>
</organism>
<keyword evidence="2" id="KW-1185">Reference proteome</keyword>
<reference evidence="1 2" key="1">
    <citation type="journal article" date="2019" name="Sci. Rep.">
        <title>Orb-weaving spider Araneus ventricosus genome elucidates the spidroin gene catalogue.</title>
        <authorList>
            <person name="Kono N."/>
            <person name="Nakamura H."/>
            <person name="Ohtoshi R."/>
            <person name="Moran D.A.P."/>
            <person name="Shinohara A."/>
            <person name="Yoshida Y."/>
            <person name="Fujiwara M."/>
            <person name="Mori M."/>
            <person name="Tomita M."/>
            <person name="Arakawa K."/>
        </authorList>
    </citation>
    <scope>NUCLEOTIDE SEQUENCE [LARGE SCALE GENOMIC DNA]</scope>
</reference>
<evidence type="ECO:0000313" key="1">
    <source>
        <dbReference type="EMBL" id="GBN36832.1"/>
    </source>
</evidence>
<dbReference type="EMBL" id="BGPR01008908">
    <property type="protein sequence ID" value="GBN36832.1"/>
    <property type="molecule type" value="Genomic_DNA"/>
</dbReference>
<protein>
    <submittedName>
        <fullName evidence="1">Uncharacterized protein</fullName>
    </submittedName>
</protein>
<dbReference type="OrthoDB" id="10619483at2759"/>
<dbReference type="AlphaFoldDB" id="A0A4Y2ND36"/>
<dbReference type="Proteomes" id="UP000499080">
    <property type="component" value="Unassembled WGS sequence"/>
</dbReference>
<accession>A0A4Y2ND36</accession>
<proteinExistence type="predicted"/>